<gene>
    <name evidence="2" type="ORF">BXT84_15540</name>
</gene>
<dbReference type="RefSeq" id="WP_103375928.1">
    <property type="nucleotide sequence ID" value="NZ_CP133983.1"/>
</dbReference>
<dbReference type="Proteomes" id="UP000325292">
    <property type="component" value="Chromosome"/>
</dbReference>
<sequence length="138" mass="15326">MKTVAWISGAAAVAAIVVGGIWLGSQSGHWHVVHVHHESVTIPASWHALDHGQAYVESGHHGEGLRFLARFSLNKLPRMAKPITRVSPHIHEWKIVRHKQVTYYAVWTDHGGTKAIRIRVPKSQETLGQTVLGSWQPS</sequence>
<accession>A0ABM6RV26</accession>
<name>A0ABM6RV26_9FIRM</name>
<keyword evidence="1" id="KW-0472">Membrane</keyword>
<evidence type="ECO:0000313" key="2">
    <source>
        <dbReference type="EMBL" id="AUW95197.1"/>
    </source>
</evidence>
<evidence type="ECO:0000313" key="3">
    <source>
        <dbReference type="Proteomes" id="UP000325292"/>
    </source>
</evidence>
<reference evidence="2 3" key="1">
    <citation type="journal article" date="2019" name="Sci. Rep.">
        <title>Sulfobacillus thermotolerans: new insights into resistance and metabolic capacities of acidophilic chemolithotrophs.</title>
        <authorList>
            <person name="Panyushkina A.E."/>
            <person name="Babenko V.V."/>
            <person name="Nikitina A.S."/>
            <person name="Selezneva O.V."/>
            <person name="Tsaplina I.A."/>
            <person name="Letarova M.A."/>
            <person name="Kostryukova E.S."/>
            <person name="Letarov A.V."/>
        </authorList>
    </citation>
    <scope>NUCLEOTIDE SEQUENCE [LARGE SCALE GENOMIC DNA]</scope>
    <source>
        <strain evidence="2 3">Kr1</strain>
    </source>
</reference>
<protein>
    <recommendedName>
        <fullName evidence="4">PepSY domain-containing protein</fullName>
    </recommendedName>
</protein>
<organism evidence="2 3">
    <name type="scientific">Sulfobacillus thermotolerans</name>
    <dbReference type="NCBI Taxonomy" id="338644"/>
    <lineage>
        <taxon>Bacteria</taxon>
        <taxon>Bacillati</taxon>
        <taxon>Bacillota</taxon>
        <taxon>Clostridia</taxon>
        <taxon>Eubacteriales</taxon>
        <taxon>Clostridiales Family XVII. Incertae Sedis</taxon>
        <taxon>Sulfobacillus</taxon>
    </lineage>
</organism>
<evidence type="ECO:0008006" key="4">
    <source>
        <dbReference type="Google" id="ProtNLM"/>
    </source>
</evidence>
<keyword evidence="1" id="KW-1133">Transmembrane helix</keyword>
<dbReference type="EMBL" id="CP019454">
    <property type="protein sequence ID" value="AUW95197.1"/>
    <property type="molecule type" value="Genomic_DNA"/>
</dbReference>
<keyword evidence="1" id="KW-0812">Transmembrane</keyword>
<evidence type="ECO:0000256" key="1">
    <source>
        <dbReference type="SAM" id="Phobius"/>
    </source>
</evidence>
<keyword evidence="3" id="KW-1185">Reference proteome</keyword>
<proteinExistence type="predicted"/>
<feature type="transmembrane region" description="Helical" evidence="1">
    <location>
        <begin position="6"/>
        <end position="24"/>
    </location>
</feature>